<keyword evidence="11" id="KW-0963">Cytoplasm</keyword>
<dbReference type="CDD" id="cd00071">
    <property type="entry name" value="GMPK"/>
    <property type="match status" value="1"/>
</dbReference>
<dbReference type="STRING" id="301302.ERS852420_00553"/>
<dbReference type="PANTHER" id="PTHR23117:SF13">
    <property type="entry name" value="GUANYLATE KINASE"/>
    <property type="match status" value="1"/>
</dbReference>
<dbReference type="Gene3D" id="3.30.63.10">
    <property type="entry name" value="Guanylate Kinase phosphate binding domain"/>
    <property type="match status" value="1"/>
</dbReference>
<evidence type="ECO:0000256" key="6">
    <source>
        <dbReference type="ARBA" id="ARBA00022741"/>
    </source>
</evidence>
<organism evidence="13 14">
    <name type="scientific">Roseburia faecis</name>
    <dbReference type="NCBI Taxonomy" id="301302"/>
    <lineage>
        <taxon>Bacteria</taxon>
        <taxon>Bacillati</taxon>
        <taxon>Bacillota</taxon>
        <taxon>Clostridia</taxon>
        <taxon>Lachnospirales</taxon>
        <taxon>Lachnospiraceae</taxon>
        <taxon>Roseburia</taxon>
    </lineage>
</organism>
<keyword evidence="5 11" id="KW-0808">Transferase</keyword>
<evidence type="ECO:0000313" key="14">
    <source>
        <dbReference type="Proteomes" id="UP000049979"/>
    </source>
</evidence>
<dbReference type="OrthoDB" id="9808150at2"/>
<reference evidence="14" key="1">
    <citation type="submission" date="2015-05" db="EMBL/GenBank/DDBJ databases">
        <authorList>
            <consortium name="Pathogen Informatics"/>
        </authorList>
    </citation>
    <scope>NUCLEOTIDE SEQUENCE [LARGE SCALE GENOMIC DNA]</scope>
    <source>
        <strain evidence="14">M72</strain>
    </source>
</reference>
<name>A0A0M6WN73_9FIRM</name>
<keyword evidence="14" id="KW-1185">Reference proteome</keyword>
<evidence type="ECO:0000256" key="7">
    <source>
        <dbReference type="ARBA" id="ARBA00022777"/>
    </source>
</evidence>
<dbReference type="Gene3D" id="3.40.50.300">
    <property type="entry name" value="P-loop containing nucleotide triphosphate hydrolases"/>
    <property type="match status" value="1"/>
</dbReference>
<dbReference type="EMBL" id="CVRR01000019">
    <property type="protein sequence ID" value="CRL38274.1"/>
    <property type="molecule type" value="Genomic_DNA"/>
</dbReference>
<dbReference type="InterPro" id="IPR027417">
    <property type="entry name" value="P-loop_NTPase"/>
</dbReference>
<proteinExistence type="inferred from homology"/>
<dbReference type="GO" id="GO:0005829">
    <property type="term" value="C:cytosol"/>
    <property type="evidence" value="ECO:0007669"/>
    <property type="project" value="TreeGrafter"/>
</dbReference>
<comment type="catalytic activity">
    <reaction evidence="10 11">
        <text>GMP + ATP = GDP + ADP</text>
        <dbReference type="Rhea" id="RHEA:20780"/>
        <dbReference type="ChEBI" id="CHEBI:30616"/>
        <dbReference type="ChEBI" id="CHEBI:58115"/>
        <dbReference type="ChEBI" id="CHEBI:58189"/>
        <dbReference type="ChEBI" id="CHEBI:456216"/>
        <dbReference type="EC" id="2.7.4.8"/>
    </reaction>
</comment>
<dbReference type="InterPro" id="IPR008145">
    <property type="entry name" value="GK/Ca_channel_bsu"/>
</dbReference>
<evidence type="ECO:0000259" key="12">
    <source>
        <dbReference type="PROSITE" id="PS50052"/>
    </source>
</evidence>
<evidence type="ECO:0000256" key="9">
    <source>
        <dbReference type="ARBA" id="ARBA00030128"/>
    </source>
</evidence>
<dbReference type="SMART" id="SM00072">
    <property type="entry name" value="GuKc"/>
    <property type="match status" value="1"/>
</dbReference>
<protein>
    <recommendedName>
        <fullName evidence="4 11">Guanylate kinase</fullName>
        <ecNumber evidence="3 11">2.7.4.8</ecNumber>
    </recommendedName>
    <alternativeName>
        <fullName evidence="9 11">GMP kinase</fullName>
    </alternativeName>
</protein>
<dbReference type="RefSeq" id="WP_055067856.1">
    <property type="nucleotide sequence ID" value="NZ_CP173697.1"/>
</dbReference>
<dbReference type="InterPro" id="IPR008144">
    <property type="entry name" value="Guanylate_kin-like_dom"/>
</dbReference>
<evidence type="ECO:0000256" key="10">
    <source>
        <dbReference type="ARBA" id="ARBA00048594"/>
    </source>
</evidence>
<comment type="subcellular location">
    <subcellularLocation>
        <location evidence="11">Cytoplasm</location>
    </subcellularLocation>
</comment>
<feature type="binding site" evidence="11">
    <location>
        <begin position="12"/>
        <end position="19"/>
    </location>
    <ligand>
        <name>ATP</name>
        <dbReference type="ChEBI" id="CHEBI:30616"/>
    </ligand>
</feature>
<evidence type="ECO:0000256" key="3">
    <source>
        <dbReference type="ARBA" id="ARBA00012961"/>
    </source>
</evidence>
<keyword evidence="8 11" id="KW-0067">ATP-binding</keyword>
<dbReference type="NCBIfam" id="TIGR03263">
    <property type="entry name" value="guanyl_kin"/>
    <property type="match status" value="1"/>
</dbReference>
<evidence type="ECO:0000256" key="2">
    <source>
        <dbReference type="ARBA" id="ARBA00005790"/>
    </source>
</evidence>
<dbReference type="PROSITE" id="PS00856">
    <property type="entry name" value="GUANYLATE_KINASE_1"/>
    <property type="match status" value="1"/>
</dbReference>
<dbReference type="PANTHER" id="PTHR23117">
    <property type="entry name" value="GUANYLATE KINASE-RELATED"/>
    <property type="match status" value="1"/>
</dbReference>
<evidence type="ECO:0000256" key="4">
    <source>
        <dbReference type="ARBA" id="ARBA00016296"/>
    </source>
</evidence>
<dbReference type="PROSITE" id="PS50052">
    <property type="entry name" value="GUANYLATE_KINASE_2"/>
    <property type="match status" value="1"/>
</dbReference>
<evidence type="ECO:0000256" key="8">
    <source>
        <dbReference type="ARBA" id="ARBA00022840"/>
    </source>
</evidence>
<dbReference type="HAMAP" id="MF_00328">
    <property type="entry name" value="Guanylate_kinase"/>
    <property type="match status" value="1"/>
</dbReference>
<dbReference type="AlphaFoldDB" id="A0A0M6WN73"/>
<dbReference type="InterPro" id="IPR017665">
    <property type="entry name" value="Guanylate_kinase"/>
</dbReference>
<keyword evidence="6 11" id="KW-0547">Nucleotide-binding</keyword>
<dbReference type="FunFam" id="3.30.63.10:FF:000002">
    <property type="entry name" value="Guanylate kinase 1"/>
    <property type="match status" value="1"/>
</dbReference>
<dbReference type="GO" id="GO:0004385">
    <property type="term" value="F:GMP kinase activity"/>
    <property type="evidence" value="ECO:0007669"/>
    <property type="project" value="UniProtKB-UniRule"/>
</dbReference>
<dbReference type="GO" id="GO:0005524">
    <property type="term" value="F:ATP binding"/>
    <property type="evidence" value="ECO:0007669"/>
    <property type="project" value="UniProtKB-UniRule"/>
</dbReference>
<feature type="domain" description="Guanylate kinase-like" evidence="12">
    <location>
        <begin position="5"/>
        <end position="184"/>
    </location>
</feature>
<dbReference type="EC" id="2.7.4.8" evidence="3 11"/>
<evidence type="ECO:0000313" key="13">
    <source>
        <dbReference type="EMBL" id="CRL38274.1"/>
    </source>
</evidence>
<evidence type="ECO:0000256" key="1">
    <source>
        <dbReference type="ARBA" id="ARBA00003531"/>
    </source>
</evidence>
<evidence type="ECO:0000256" key="5">
    <source>
        <dbReference type="ARBA" id="ARBA00022679"/>
    </source>
</evidence>
<comment type="function">
    <text evidence="1 11">Essential for recycling GMP and indirectly, cGMP.</text>
</comment>
<sequence>MEQKGKLVVISGFSGAGKGTLMKALLAAHPDRYALSVSATTRDPRPGEKDGVDYFFVTDETFDSMIQKDEFLEYAKYVSHSYGTPRSYVEENLNLGKNVILEIEIQGALKVKEKIKDAVLMFVTAPDAGTLRDRLVGRGTETPEVIAARLARACEESEGIENYDYLVVNDTVDHASALIDQLICDEQSQNTGRDQEYRVSANIDFINQMRENLKSFSKGE</sequence>
<comment type="similarity">
    <text evidence="2 11">Belongs to the guanylate kinase family.</text>
</comment>
<gene>
    <name evidence="11" type="primary">gmk</name>
    <name evidence="13" type="ORF">M72_06271</name>
</gene>
<dbReference type="Pfam" id="PF00625">
    <property type="entry name" value="Guanylate_kin"/>
    <property type="match status" value="1"/>
</dbReference>
<keyword evidence="7 11" id="KW-0418">Kinase</keyword>
<dbReference type="SUPFAM" id="SSF52540">
    <property type="entry name" value="P-loop containing nucleoside triphosphate hydrolases"/>
    <property type="match status" value="1"/>
</dbReference>
<dbReference type="Proteomes" id="UP000049979">
    <property type="component" value="Unassembled WGS sequence"/>
</dbReference>
<accession>A0A0M6WN73</accession>
<dbReference type="InterPro" id="IPR020590">
    <property type="entry name" value="Guanylate_kinase_CS"/>
</dbReference>
<evidence type="ECO:0000256" key="11">
    <source>
        <dbReference type="HAMAP-Rule" id="MF_00328"/>
    </source>
</evidence>